<gene>
    <name evidence="2" type="ORF">SAMN02745941_00509</name>
</gene>
<keyword evidence="2" id="KW-0645">Protease</keyword>
<dbReference type="GO" id="GO:0006508">
    <property type="term" value="P:proteolysis"/>
    <property type="evidence" value="ECO:0007669"/>
    <property type="project" value="UniProtKB-KW"/>
</dbReference>
<proteinExistence type="predicted"/>
<reference evidence="2 3" key="1">
    <citation type="submission" date="2016-11" db="EMBL/GenBank/DDBJ databases">
        <authorList>
            <person name="Jaros S."/>
            <person name="Januszkiewicz K."/>
            <person name="Wedrychowicz H."/>
        </authorList>
    </citation>
    <scope>NUCLEOTIDE SEQUENCE [LARGE SCALE GENOMIC DNA]</scope>
    <source>
        <strain evidence="2 3">DSM 6191</strain>
    </source>
</reference>
<name>A0A1M5UFG2_9CLOT</name>
<dbReference type="Proteomes" id="UP000184241">
    <property type="component" value="Unassembled WGS sequence"/>
</dbReference>
<accession>A0A1M5UFG2</accession>
<evidence type="ECO:0000313" key="3">
    <source>
        <dbReference type="Proteomes" id="UP000184241"/>
    </source>
</evidence>
<organism evidence="2 3">
    <name type="scientific">Clostridium intestinale DSM 6191</name>
    <dbReference type="NCBI Taxonomy" id="1121320"/>
    <lineage>
        <taxon>Bacteria</taxon>
        <taxon>Bacillati</taxon>
        <taxon>Bacillota</taxon>
        <taxon>Clostridia</taxon>
        <taxon>Eubacteriales</taxon>
        <taxon>Clostridiaceae</taxon>
        <taxon>Clostridium</taxon>
    </lineage>
</organism>
<keyword evidence="2" id="KW-0378">Hydrolase</keyword>
<dbReference type="GO" id="GO:0005737">
    <property type="term" value="C:cytoplasm"/>
    <property type="evidence" value="ECO:0007669"/>
    <property type="project" value="TreeGrafter"/>
</dbReference>
<dbReference type="PANTHER" id="PTHR48094">
    <property type="entry name" value="PROTEIN/NUCLEIC ACID DEGLYCASE DJ-1-RELATED"/>
    <property type="match status" value="1"/>
</dbReference>
<sequence length="187" mass="21200">MNVCIFYYDGFCEFEVVHVAAEFSSQNLVTVAMENKVYMSEEKQKFLPDKMINELNPADIDLFIIPGGNPSYLYDNSVLKDFIKSIDENKNIIAGICGGTELMADYGLLDYKKCTGDSDGLKNDADYIQFFKNSTILNEDIVVDGNIITSTGQAFIEFAFKLADIMSIYKDEDAIQKSYNWYKNIKV</sequence>
<dbReference type="InterPro" id="IPR029062">
    <property type="entry name" value="Class_I_gatase-like"/>
</dbReference>
<evidence type="ECO:0000259" key="1">
    <source>
        <dbReference type="Pfam" id="PF01965"/>
    </source>
</evidence>
<dbReference type="AlphaFoldDB" id="A0A1M5UFG2"/>
<dbReference type="SUPFAM" id="SSF52317">
    <property type="entry name" value="Class I glutamine amidotransferase-like"/>
    <property type="match status" value="1"/>
</dbReference>
<dbReference type="InterPro" id="IPR050325">
    <property type="entry name" value="Prot/Nucl_acid_deglycase"/>
</dbReference>
<dbReference type="Pfam" id="PF01965">
    <property type="entry name" value="DJ-1_PfpI"/>
    <property type="match status" value="1"/>
</dbReference>
<dbReference type="EMBL" id="FQXU01000003">
    <property type="protein sequence ID" value="SHH61795.1"/>
    <property type="molecule type" value="Genomic_DNA"/>
</dbReference>
<dbReference type="RefSeq" id="WP_073016382.1">
    <property type="nucleotide sequence ID" value="NZ_FQXU01000003.1"/>
</dbReference>
<evidence type="ECO:0000313" key="2">
    <source>
        <dbReference type="EMBL" id="SHH61795.1"/>
    </source>
</evidence>
<feature type="domain" description="DJ-1/PfpI" evidence="1">
    <location>
        <begin position="2"/>
        <end position="163"/>
    </location>
</feature>
<protein>
    <submittedName>
        <fullName evidence="2">Putative intracellular protease/amidase</fullName>
    </submittedName>
</protein>
<dbReference type="GO" id="GO:0008233">
    <property type="term" value="F:peptidase activity"/>
    <property type="evidence" value="ECO:0007669"/>
    <property type="project" value="UniProtKB-KW"/>
</dbReference>
<dbReference type="InterPro" id="IPR002818">
    <property type="entry name" value="DJ-1/PfpI"/>
</dbReference>
<dbReference type="Gene3D" id="3.40.50.880">
    <property type="match status" value="1"/>
</dbReference>
<dbReference type="PANTHER" id="PTHR48094:SF12">
    <property type="entry name" value="PARKINSON DISEASE PROTEIN 7 HOMOLOG"/>
    <property type="match status" value="1"/>
</dbReference>